<feature type="chain" id="PRO_5039540068" evidence="2">
    <location>
        <begin position="25"/>
        <end position="256"/>
    </location>
</feature>
<evidence type="ECO:0000256" key="2">
    <source>
        <dbReference type="SAM" id="SignalP"/>
    </source>
</evidence>
<dbReference type="EMBL" id="WBOS01000005">
    <property type="protein sequence ID" value="KAB2334781.1"/>
    <property type="molecule type" value="Genomic_DNA"/>
</dbReference>
<dbReference type="PROSITE" id="PS51257">
    <property type="entry name" value="PROKAR_LIPOPROTEIN"/>
    <property type="match status" value="1"/>
</dbReference>
<feature type="domain" description="YtkA-like" evidence="3">
    <location>
        <begin position="43"/>
        <end position="122"/>
    </location>
</feature>
<accession>A0A6L3V3W8</accession>
<reference evidence="4 5" key="1">
    <citation type="journal article" date="2016" name="Antonie Van Leeuwenhoek">
        <title>Bacillus depressus sp. nov., isolated from soil of a sunflower field.</title>
        <authorList>
            <person name="Wei X."/>
            <person name="Xin D."/>
            <person name="Xin Y."/>
            <person name="Zhang H."/>
            <person name="Wang T."/>
            <person name="Zhang J."/>
        </authorList>
    </citation>
    <scope>NUCLEOTIDE SEQUENCE [LARGE SCALE GENOMIC DNA]</scope>
    <source>
        <strain evidence="4 5">BZ1</strain>
    </source>
</reference>
<gene>
    <name evidence="4" type="ORF">F7731_13540</name>
</gene>
<sequence length="256" mass="28725">MRGKREWSLKKWISIISMSLLFLAGCGTNGQKDQQAEDVLPEIIEANLDVPEKAEVGEEVLLAVTVTQGEKAVEDANEVKFEIWKEGQKDSSKLVEAKHTEKGKYEATYAFEENGLFNVQSHVTARDMHTMPTKQIQVGDVGAEEHEHHEEGGEEHHHHDSDVSIHLQKPDQIKANEQTALAVHLQKGSEPILKANVRLEIFQKGSNPAWVNMTEGTNGEYQTDYAFPASGDYIIRVHVENDEGLHEHTEVEVTVE</sequence>
<evidence type="ECO:0000313" key="4">
    <source>
        <dbReference type="EMBL" id="KAB2334781.1"/>
    </source>
</evidence>
<dbReference type="InterPro" id="IPR032693">
    <property type="entry name" value="YtkA-like_dom"/>
</dbReference>
<evidence type="ECO:0000313" key="5">
    <source>
        <dbReference type="Proteomes" id="UP000481030"/>
    </source>
</evidence>
<proteinExistence type="predicted"/>
<feature type="compositionally biased region" description="Basic and acidic residues" evidence="1">
    <location>
        <begin position="143"/>
        <end position="163"/>
    </location>
</feature>
<comment type="caution">
    <text evidence="4">The sequence shown here is derived from an EMBL/GenBank/DDBJ whole genome shotgun (WGS) entry which is preliminary data.</text>
</comment>
<dbReference type="Proteomes" id="UP000481030">
    <property type="component" value="Unassembled WGS sequence"/>
</dbReference>
<evidence type="ECO:0000256" key="1">
    <source>
        <dbReference type="SAM" id="MobiDB-lite"/>
    </source>
</evidence>
<evidence type="ECO:0000259" key="3">
    <source>
        <dbReference type="Pfam" id="PF13115"/>
    </source>
</evidence>
<keyword evidence="5" id="KW-1185">Reference proteome</keyword>
<feature type="region of interest" description="Disordered" evidence="1">
    <location>
        <begin position="141"/>
        <end position="163"/>
    </location>
</feature>
<dbReference type="Pfam" id="PF13115">
    <property type="entry name" value="YtkA"/>
    <property type="match status" value="2"/>
</dbReference>
<feature type="domain" description="YtkA-like" evidence="3">
    <location>
        <begin position="160"/>
        <end position="238"/>
    </location>
</feature>
<keyword evidence="2" id="KW-0732">Signal</keyword>
<dbReference type="AlphaFoldDB" id="A0A6L3V3W8"/>
<protein>
    <submittedName>
        <fullName evidence="4">FixH family protein</fullName>
    </submittedName>
</protein>
<organism evidence="4 5">
    <name type="scientific">Cytobacillus depressus</name>
    <dbReference type="NCBI Taxonomy" id="1602942"/>
    <lineage>
        <taxon>Bacteria</taxon>
        <taxon>Bacillati</taxon>
        <taxon>Bacillota</taxon>
        <taxon>Bacilli</taxon>
        <taxon>Bacillales</taxon>
        <taxon>Bacillaceae</taxon>
        <taxon>Cytobacillus</taxon>
    </lineage>
</organism>
<dbReference type="OrthoDB" id="2679563at2"/>
<feature type="signal peptide" evidence="2">
    <location>
        <begin position="1"/>
        <end position="24"/>
    </location>
</feature>
<name>A0A6L3V3W8_9BACI</name>